<dbReference type="InterPro" id="IPR036866">
    <property type="entry name" value="RibonucZ/Hydroxyglut_hydro"/>
</dbReference>
<accession>X1H9R1</accession>
<dbReference type="Gene3D" id="3.60.15.10">
    <property type="entry name" value="Ribonuclease Z/Hydroxyacylglutathione hydrolase-like"/>
    <property type="match status" value="1"/>
</dbReference>
<sequence>MVVQKVYHCNNEILEWKWSSDNELMPQPFWTSTFLIDGLLIDAGAPGGVDNLRDFINSLNSENMVEKCVITHNHEDHCGGGRMLQKEFNIPIFASKLAISLLKKEKQYPDYRQMTWGVDYHPFQAEVLKDSISSKSNK</sequence>
<reference evidence="2" key="1">
    <citation type="journal article" date="2014" name="Front. Microbiol.">
        <title>High frequency of phylogenetically diverse reductive dehalogenase-homologous genes in deep subseafloor sedimentary metagenomes.</title>
        <authorList>
            <person name="Kawai M."/>
            <person name="Futagami T."/>
            <person name="Toyoda A."/>
            <person name="Takaki Y."/>
            <person name="Nishi S."/>
            <person name="Hori S."/>
            <person name="Arai W."/>
            <person name="Tsubouchi T."/>
            <person name="Morono Y."/>
            <person name="Uchiyama I."/>
            <person name="Ito T."/>
            <person name="Fujiyama A."/>
            <person name="Inagaki F."/>
            <person name="Takami H."/>
        </authorList>
    </citation>
    <scope>NUCLEOTIDE SEQUENCE</scope>
    <source>
        <strain evidence="2">Expedition CK06-06</strain>
    </source>
</reference>
<dbReference type="EMBL" id="BARU01017939">
    <property type="protein sequence ID" value="GAH50579.1"/>
    <property type="molecule type" value="Genomic_DNA"/>
</dbReference>
<evidence type="ECO:0000259" key="1">
    <source>
        <dbReference type="Pfam" id="PF00753"/>
    </source>
</evidence>
<dbReference type="SUPFAM" id="SSF56281">
    <property type="entry name" value="Metallo-hydrolase/oxidoreductase"/>
    <property type="match status" value="1"/>
</dbReference>
<protein>
    <recommendedName>
        <fullName evidence="1">Metallo-beta-lactamase domain-containing protein</fullName>
    </recommendedName>
</protein>
<feature type="domain" description="Metallo-beta-lactamase" evidence="1">
    <location>
        <begin position="37"/>
        <end position="113"/>
    </location>
</feature>
<name>X1H9R1_9ZZZZ</name>
<comment type="caution">
    <text evidence="2">The sequence shown here is derived from an EMBL/GenBank/DDBJ whole genome shotgun (WGS) entry which is preliminary data.</text>
</comment>
<organism evidence="2">
    <name type="scientific">marine sediment metagenome</name>
    <dbReference type="NCBI Taxonomy" id="412755"/>
    <lineage>
        <taxon>unclassified sequences</taxon>
        <taxon>metagenomes</taxon>
        <taxon>ecological metagenomes</taxon>
    </lineage>
</organism>
<evidence type="ECO:0000313" key="2">
    <source>
        <dbReference type="EMBL" id="GAH50579.1"/>
    </source>
</evidence>
<dbReference type="InterPro" id="IPR001279">
    <property type="entry name" value="Metallo-B-lactamas"/>
</dbReference>
<dbReference type="AlphaFoldDB" id="X1H9R1"/>
<dbReference type="Pfam" id="PF00753">
    <property type="entry name" value="Lactamase_B"/>
    <property type="match status" value="1"/>
</dbReference>
<proteinExistence type="predicted"/>
<gene>
    <name evidence="2" type="ORF">S03H2_29702</name>
</gene>
<feature type="non-terminal residue" evidence="2">
    <location>
        <position position="138"/>
    </location>
</feature>